<dbReference type="SUPFAM" id="SSF56672">
    <property type="entry name" value="DNA/RNA polymerases"/>
    <property type="match status" value="1"/>
</dbReference>
<dbReference type="STRING" id="1094619.G4YRY5"/>
<dbReference type="PANTHER" id="PTHR33064">
    <property type="entry name" value="POL PROTEIN"/>
    <property type="match status" value="1"/>
</dbReference>
<feature type="non-terminal residue" evidence="2">
    <location>
        <position position="1"/>
    </location>
</feature>
<dbReference type="Proteomes" id="UP000002640">
    <property type="component" value="Unassembled WGS sequence"/>
</dbReference>
<gene>
    <name evidence="2" type="ORF">PHYSODRAFT_481170</name>
</gene>
<sequence length="129" mass="14592">LLVWIDDLLIYASTIDEFLEVIDLIYSLLEEYGLFLGMDKTCLYTTSAKWCGRVLTKDGVAYDADKVQALVEMPPHGWSIAQFLCAAGWMRSSLVDFTRTCKPLQDRFDKELAGTRRTKKVAGSIVEKC</sequence>
<dbReference type="PROSITE" id="PS50878">
    <property type="entry name" value="RT_POL"/>
    <property type="match status" value="1"/>
</dbReference>
<accession>G4YRY5</accession>
<dbReference type="PANTHER" id="PTHR33064:SF37">
    <property type="entry name" value="RIBONUCLEASE H"/>
    <property type="match status" value="1"/>
</dbReference>
<dbReference type="RefSeq" id="XP_009519410.1">
    <property type="nucleotide sequence ID" value="XM_009521115.1"/>
</dbReference>
<dbReference type="GeneID" id="20655336"/>
<organism evidence="2 3">
    <name type="scientific">Phytophthora sojae (strain P6497)</name>
    <name type="common">Soybean stem and root rot agent</name>
    <name type="synonym">Phytophthora megasperma f. sp. glycines</name>
    <dbReference type="NCBI Taxonomy" id="1094619"/>
    <lineage>
        <taxon>Eukaryota</taxon>
        <taxon>Sar</taxon>
        <taxon>Stramenopiles</taxon>
        <taxon>Oomycota</taxon>
        <taxon>Peronosporomycetes</taxon>
        <taxon>Peronosporales</taxon>
        <taxon>Peronosporaceae</taxon>
        <taxon>Phytophthora</taxon>
    </lineage>
</organism>
<dbReference type="AlphaFoldDB" id="G4YRY5"/>
<dbReference type="Gene3D" id="3.30.70.270">
    <property type="match status" value="1"/>
</dbReference>
<feature type="domain" description="Reverse transcriptase" evidence="1">
    <location>
        <begin position="1"/>
        <end position="55"/>
    </location>
</feature>
<name>G4YRY5_PHYSP</name>
<reference evidence="2 3" key="1">
    <citation type="journal article" date="2006" name="Science">
        <title>Phytophthora genome sequences uncover evolutionary origins and mechanisms of pathogenesis.</title>
        <authorList>
            <person name="Tyler B.M."/>
            <person name="Tripathy S."/>
            <person name="Zhang X."/>
            <person name="Dehal P."/>
            <person name="Jiang R.H."/>
            <person name="Aerts A."/>
            <person name="Arredondo F.D."/>
            <person name="Baxter L."/>
            <person name="Bensasson D."/>
            <person name="Beynon J.L."/>
            <person name="Chapman J."/>
            <person name="Damasceno C.M."/>
            <person name="Dorrance A.E."/>
            <person name="Dou D."/>
            <person name="Dickerman A.W."/>
            <person name="Dubchak I.L."/>
            <person name="Garbelotto M."/>
            <person name="Gijzen M."/>
            <person name="Gordon S.G."/>
            <person name="Govers F."/>
            <person name="Grunwald N.J."/>
            <person name="Huang W."/>
            <person name="Ivors K.L."/>
            <person name="Jones R.W."/>
            <person name="Kamoun S."/>
            <person name="Krampis K."/>
            <person name="Lamour K.H."/>
            <person name="Lee M.K."/>
            <person name="McDonald W.H."/>
            <person name="Medina M."/>
            <person name="Meijer H.J."/>
            <person name="Nordberg E.K."/>
            <person name="Maclean D.J."/>
            <person name="Ospina-Giraldo M.D."/>
            <person name="Morris P.F."/>
            <person name="Phuntumart V."/>
            <person name="Putnam N.H."/>
            <person name="Rash S."/>
            <person name="Rose J.K."/>
            <person name="Sakihama Y."/>
            <person name="Salamov A.A."/>
            <person name="Savidor A."/>
            <person name="Scheuring C.F."/>
            <person name="Smith B.M."/>
            <person name="Sobral B.W."/>
            <person name="Terry A."/>
            <person name="Torto-Alalibo T.A."/>
            <person name="Win J."/>
            <person name="Xu Z."/>
            <person name="Zhang H."/>
            <person name="Grigoriev I.V."/>
            <person name="Rokhsar D.S."/>
            <person name="Boore J.L."/>
        </authorList>
    </citation>
    <scope>NUCLEOTIDE SEQUENCE [LARGE SCALE GENOMIC DNA]</scope>
    <source>
        <strain evidence="2 3">P6497</strain>
    </source>
</reference>
<dbReference type="InterPro" id="IPR051320">
    <property type="entry name" value="Viral_Replic_Matur_Polypro"/>
</dbReference>
<dbReference type="KEGG" id="psoj:PHYSODRAFT_481170"/>
<evidence type="ECO:0000313" key="2">
    <source>
        <dbReference type="EMBL" id="EGZ24122.1"/>
    </source>
</evidence>
<keyword evidence="3" id="KW-1185">Reference proteome</keyword>
<dbReference type="EMBL" id="JH159152">
    <property type="protein sequence ID" value="EGZ24122.1"/>
    <property type="molecule type" value="Genomic_DNA"/>
</dbReference>
<proteinExistence type="predicted"/>
<dbReference type="InterPro" id="IPR000477">
    <property type="entry name" value="RT_dom"/>
</dbReference>
<evidence type="ECO:0000259" key="1">
    <source>
        <dbReference type="PROSITE" id="PS50878"/>
    </source>
</evidence>
<protein>
    <recommendedName>
        <fullName evidence="1">Reverse transcriptase domain-containing protein</fullName>
    </recommendedName>
</protein>
<dbReference type="InParanoid" id="G4YRY5"/>
<evidence type="ECO:0000313" key="3">
    <source>
        <dbReference type="Proteomes" id="UP000002640"/>
    </source>
</evidence>
<dbReference type="InterPro" id="IPR043128">
    <property type="entry name" value="Rev_trsase/Diguanyl_cyclase"/>
</dbReference>
<dbReference type="InterPro" id="IPR043502">
    <property type="entry name" value="DNA/RNA_pol_sf"/>
</dbReference>